<organism evidence="5 6">
    <name type="scientific">Streptomyces alkaliphilus</name>
    <dbReference type="NCBI Taxonomy" id="1472722"/>
    <lineage>
        <taxon>Bacteria</taxon>
        <taxon>Bacillati</taxon>
        <taxon>Actinomycetota</taxon>
        <taxon>Actinomycetes</taxon>
        <taxon>Kitasatosporales</taxon>
        <taxon>Streptomycetaceae</taxon>
        <taxon>Streptomyces</taxon>
    </lineage>
</organism>
<evidence type="ECO:0000256" key="3">
    <source>
        <dbReference type="ARBA" id="ARBA00023239"/>
    </source>
</evidence>
<dbReference type="SUPFAM" id="SSF53686">
    <property type="entry name" value="Tryptophan synthase beta subunit-like PLP-dependent enzymes"/>
    <property type="match status" value="1"/>
</dbReference>
<evidence type="ECO:0000256" key="1">
    <source>
        <dbReference type="ARBA" id="ARBA00001933"/>
    </source>
</evidence>
<gene>
    <name evidence="5" type="ORF">FNQ90_13800</name>
</gene>
<keyword evidence="3" id="KW-0456">Lyase</keyword>
<protein>
    <submittedName>
        <fullName evidence="5">Pyridoxal-phosphate dependent enzyme</fullName>
    </submittedName>
</protein>
<evidence type="ECO:0000313" key="5">
    <source>
        <dbReference type="EMBL" id="MBB0245149.1"/>
    </source>
</evidence>
<dbReference type="Gene3D" id="3.40.50.1100">
    <property type="match status" value="2"/>
</dbReference>
<proteinExistence type="predicted"/>
<sequence length="123" mass="12042">MTGSGNGPVPGAHTDGVLAYGDVKLAAERIAGGVRPVTSVPVEGPEGGPMSFALEYLQHTGSFKARGALNFTTAMAEAGRIPAAGIVIASGGNAGLACAWAAGRIGVPATVFVPESAPAVKVA</sequence>
<dbReference type="GO" id="GO:0009097">
    <property type="term" value="P:isoleucine biosynthetic process"/>
    <property type="evidence" value="ECO:0007669"/>
    <property type="project" value="TreeGrafter"/>
</dbReference>
<accession>A0A7W3TE19</accession>
<evidence type="ECO:0000313" key="6">
    <source>
        <dbReference type="Proteomes" id="UP000538929"/>
    </source>
</evidence>
<dbReference type="Pfam" id="PF00291">
    <property type="entry name" value="PALP"/>
    <property type="match status" value="1"/>
</dbReference>
<dbReference type="GO" id="GO:0006567">
    <property type="term" value="P:L-threonine catabolic process"/>
    <property type="evidence" value="ECO:0007669"/>
    <property type="project" value="TreeGrafter"/>
</dbReference>
<dbReference type="PANTHER" id="PTHR48078">
    <property type="entry name" value="THREONINE DEHYDRATASE, MITOCHONDRIAL-RELATED"/>
    <property type="match status" value="1"/>
</dbReference>
<dbReference type="Proteomes" id="UP000538929">
    <property type="component" value="Unassembled WGS sequence"/>
</dbReference>
<comment type="caution">
    <text evidence="5">The sequence shown here is derived from an EMBL/GenBank/DDBJ whole genome shotgun (WGS) entry which is preliminary data.</text>
</comment>
<dbReference type="InterPro" id="IPR036052">
    <property type="entry name" value="TrpB-like_PALP_sf"/>
</dbReference>
<name>A0A7W3TE19_9ACTN</name>
<keyword evidence="2" id="KW-0663">Pyridoxal phosphate</keyword>
<dbReference type="GO" id="GO:0030170">
    <property type="term" value="F:pyridoxal phosphate binding"/>
    <property type="evidence" value="ECO:0007669"/>
    <property type="project" value="InterPro"/>
</dbReference>
<feature type="domain" description="Tryptophan synthase beta chain-like PALP" evidence="4">
    <location>
        <begin position="47"/>
        <end position="122"/>
    </location>
</feature>
<dbReference type="PROSITE" id="PS00165">
    <property type="entry name" value="DEHYDRATASE_SER_THR"/>
    <property type="match status" value="1"/>
</dbReference>
<dbReference type="InterPro" id="IPR000634">
    <property type="entry name" value="Ser/Thr_deHydtase_PyrdxlP-BS"/>
</dbReference>
<comment type="cofactor">
    <cofactor evidence="1">
        <name>pyridoxal 5'-phosphate</name>
        <dbReference type="ChEBI" id="CHEBI:597326"/>
    </cofactor>
</comment>
<keyword evidence="6" id="KW-1185">Reference proteome</keyword>
<dbReference type="GO" id="GO:0003941">
    <property type="term" value="F:L-serine ammonia-lyase activity"/>
    <property type="evidence" value="ECO:0007669"/>
    <property type="project" value="TreeGrafter"/>
</dbReference>
<dbReference type="InterPro" id="IPR050147">
    <property type="entry name" value="Ser/Thr_Dehydratase"/>
</dbReference>
<reference evidence="6" key="1">
    <citation type="submission" date="2019-10" db="EMBL/GenBank/DDBJ databases">
        <title>Streptomyces sp. nov., a novel actinobacterium isolated from alkaline environment.</title>
        <authorList>
            <person name="Golinska P."/>
        </authorList>
    </citation>
    <scope>NUCLEOTIDE SEQUENCE [LARGE SCALE GENOMIC DNA]</scope>
    <source>
        <strain evidence="6">DSM 42118</strain>
    </source>
</reference>
<dbReference type="InterPro" id="IPR001926">
    <property type="entry name" value="TrpB-like_PALP"/>
</dbReference>
<evidence type="ECO:0000259" key="4">
    <source>
        <dbReference type="Pfam" id="PF00291"/>
    </source>
</evidence>
<dbReference type="AlphaFoldDB" id="A0A7W3TE19"/>
<dbReference type="RefSeq" id="WP_182606673.1">
    <property type="nucleotide sequence ID" value="NZ_VKHT01000408.1"/>
</dbReference>
<feature type="non-terminal residue" evidence="5">
    <location>
        <position position="123"/>
    </location>
</feature>
<dbReference type="GO" id="GO:0004794">
    <property type="term" value="F:threonine deaminase activity"/>
    <property type="evidence" value="ECO:0007669"/>
    <property type="project" value="TreeGrafter"/>
</dbReference>
<dbReference type="PANTHER" id="PTHR48078:SF6">
    <property type="entry name" value="L-THREONINE DEHYDRATASE CATABOLIC TDCB"/>
    <property type="match status" value="1"/>
</dbReference>
<evidence type="ECO:0000256" key="2">
    <source>
        <dbReference type="ARBA" id="ARBA00022898"/>
    </source>
</evidence>
<dbReference type="GO" id="GO:0006565">
    <property type="term" value="P:L-serine catabolic process"/>
    <property type="evidence" value="ECO:0007669"/>
    <property type="project" value="TreeGrafter"/>
</dbReference>
<dbReference type="EMBL" id="VKHT01000408">
    <property type="protein sequence ID" value="MBB0245149.1"/>
    <property type="molecule type" value="Genomic_DNA"/>
</dbReference>